<feature type="chain" id="PRO_5007618817" description="Secreted protein" evidence="1">
    <location>
        <begin position="27"/>
        <end position="68"/>
    </location>
</feature>
<feature type="signal peptide" evidence="1">
    <location>
        <begin position="1"/>
        <end position="26"/>
    </location>
</feature>
<proteinExistence type="predicted"/>
<evidence type="ECO:0008006" key="4">
    <source>
        <dbReference type="Google" id="ProtNLM"/>
    </source>
</evidence>
<protein>
    <recommendedName>
        <fullName evidence="4">Secreted protein</fullName>
    </recommendedName>
</protein>
<keyword evidence="1" id="KW-0732">Signal</keyword>
<evidence type="ECO:0000256" key="1">
    <source>
        <dbReference type="SAM" id="SignalP"/>
    </source>
</evidence>
<gene>
    <name evidence="2" type="ORF">AWB83_00130</name>
</gene>
<accession>A0A157Z321</accession>
<dbReference type="AlphaFoldDB" id="A0A157Z321"/>
<evidence type="ECO:0000313" key="2">
    <source>
        <dbReference type="EMBL" id="SAK39931.1"/>
    </source>
</evidence>
<name>A0A157Z321_9BURK</name>
<evidence type="ECO:0000313" key="3">
    <source>
        <dbReference type="Proteomes" id="UP000054978"/>
    </source>
</evidence>
<dbReference type="Proteomes" id="UP000054978">
    <property type="component" value="Unassembled WGS sequence"/>
</dbReference>
<dbReference type="STRING" id="1777144.AWB83_00130"/>
<sequence>MMRPARRYMRWGSPLTVLGTTLPAFAIDTATLISSALSPDCLAWRVVGVCYWLPKLTTVHIAKSNEVA</sequence>
<organism evidence="2 3">
    <name type="scientific">Caballeronia ptereochthonis</name>
    <dbReference type="NCBI Taxonomy" id="1777144"/>
    <lineage>
        <taxon>Bacteria</taxon>
        <taxon>Pseudomonadati</taxon>
        <taxon>Pseudomonadota</taxon>
        <taxon>Betaproteobacteria</taxon>
        <taxon>Burkholderiales</taxon>
        <taxon>Burkholderiaceae</taxon>
        <taxon>Caballeronia</taxon>
    </lineage>
</organism>
<reference evidence="2" key="1">
    <citation type="submission" date="2016-01" db="EMBL/GenBank/DDBJ databases">
        <authorList>
            <person name="Peeters C."/>
        </authorList>
    </citation>
    <scope>NUCLEOTIDE SEQUENCE [LARGE SCALE GENOMIC DNA]</scope>
    <source>
        <strain evidence="2">LMG 29326</strain>
    </source>
</reference>
<keyword evidence="3" id="KW-1185">Reference proteome</keyword>
<comment type="caution">
    <text evidence="2">The sequence shown here is derived from an EMBL/GenBank/DDBJ whole genome shotgun (WGS) entry which is preliminary data.</text>
</comment>
<dbReference type="EMBL" id="FCOB02000001">
    <property type="protein sequence ID" value="SAK39931.1"/>
    <property type="molecule type" value="Genomic_DNA"/>
</dbReference>